<dbReference type="Pfam" id="PF02872">
    <property type="entry name" value="5_nucleotid_C"/>
    <property type="match status" value="1"/>
</dbReference>
<evidence type="ECO:0000256" key="2">
    <source>
        <dbReference type="ARBA" id="ARBA00022723"/>
    </source>
</evidence>
<comment type="similarity">
    <text evidence="1 5">Belongs to the 5'-nucleotidase family.</text>
</comment>
<keyword evidence="6" id="KW-0472">Membrane</keyword>
<dbReference type="GO" id="GO:0008253">
    <property type="term" value="F:5'-nucleotidase activity"/>
    <property type="evidence" value="ECO:0007669"/>
    <property type="project" value="TreeGrafter"/>
</dbReference>
<dbReference type="Gene3D" id="3.90.780.10">
    <property type="entry name" value="5'-Nucleotidase, C-terminal domain"/>
    <property type="match status" value="1"/>
</dbReference>
<reference evidence="9 10" key="1">
    <citation type="submission" date="2018-08" db="EMBL/GenBank/DDBJ databases">
        <title>Genomic Encyclopedia of Type Strains, Phase III (KMG-III): the genomes of soil and plant-associated and newly described type strains.</title>
        <authorList>
            <person name="Whitman W."/>
        </authorList>
    </citation>
    <scope>NUCLEOTIDE SEQUENCE [LARGE SCALE GENOMIC DNA]</scope>
    <source>
        <strain evidence="9 10">CECT 7375</strain>
    </source>
</reference>
<dbReference type="InterPro" id="IPR006146">
    <property type="entry name" value="5'-Nucleotdase_CS"/>
</dbReference>
<protein>
    <submittedName>
        <fullName evidence="9">5'-nucleotidase/UDP-sugar diphosphatase</fullName>
    </submittedName>
</protein>
<keyword evidence="6" id="KW-1133">Transmembrane helix</keyword>
<dbReference type="Proteomes" id="UP000256542">
    <property type="component" value="Unassembled WGS sequence"/>
</dbReference>
<dbReference type="PROSITE" id="PS51257">
    <property type="entry name" value="PROKAR_LIPOPROTEIN"/>
    <property type="match status" value="1"/>
</dbReference>
<keyword evidence="10" id="KW-1185">Reference proteome</keyword>
<feature type="domain" description="Calcineurin-like phosphoesterase" evidence="7">
    <location>
        <begin position="41"/>
        <end position="256"/>
    </location>
</feature>
<keyword evidence="5" id="KW-0378">Hydrolase</keyword>
<dbReference type="InterPro" id="IPR036907">
    <property type="entry name" value="5'-Nucleotdase_C_sf"/>
</dbReference>
<dbReference type="RefSeq" id="WP_115899010.1">
    <property type="nucleotide sequence ID" value="NZ_QUNG01000017.1"/>
</dbReference>
<dbReference type="OrthoDB" id="9803927at2"/>
<dbReference type="Pfam" id="PF00149">
    <property type="entry name" value="Metallophos"/>
    <property type="match status" value="1"/>
</dbReference>
<evidence type="ECO:0000259" key="8">
    <source>
        <dbReference type="Pfam" id="PF02872"/>
    </source>
</evidence>
<keyword evidence="4 5" id="KW-0547">Nucleotide-binding</keyword>
<accession>A0A3E0DGT7</accession>
<keyword evidence="3" id="KW-0732">Signal</keyword>
<evidence type="ECO:0000313" key="9">
    <source>
        <dbReference type="EMBL" id="REG81011.1"/>
    </source>
</evidence>
<dbReference type="InterPro" id="IPR008334">
    <property type="entry name" value="5'-Nucleotdase_C"/>
</dbReference>
<dbReference type="AlphaFoldDB" id="A0A3E0DGT7"/>
<dbReference type="GO" id="GO:0000166">
    <property type="term" value="F:nucleotide binding"/>
    <property type="evidence" value="ECO:0007669"/>
    <property type="project" value="UniProtKB-KW"/>
</dbReference>
<evidence type="ECO:0000256" key="5">
    <source>
        <dbReference type="RuleBase" id="RU362119"/>
    </source>
</evidence>
<gene>
    <name evidence="9" type="ORF">DFP81_11719</name>
</gene>
<dbReference type="Gene3D" id="3.60.21.10">
    <property type="match status" value="1"/>
</dbReference>
<dbReference type="EMBL" id="QUNG01000017">
    <property type="protein sequence ID" value="REG81011.1"/>
    <property type="molecule type" value="Genomic_DNA"/>
</dbReference>
<dbReference type="NCBIfam" id="NF007109">
    <property type="entry name" value="PRK09558.1"/>
    <property type="match status" value="1"/>
</dbReference>
<dbReference type="GO" id="GO:0009166">
    <property type="term" value="P:nucleotide catabolic process"/>
    <property type="evidence" value="ECO:0007669"/>
    <property type="project" value="InterPro"/>
</dbReference>
<sequence>MKRLSHVIKHLIIFSVIALIAGCTVMTPRQPDWQPDKEYHLTILHTNDHHGHFWKNRQGEYGMAARKTLVDNIREEVALDDGHLLLLSGGDINTGVPESDLQNAEPDFKGMRLLGYDAMAIGNHEFDNPLAVLREQQAWAGFPFLSANVFDEKTGKPLFQAYKIFQEGDLKVAVVGFTTDDTVKQGNPENLKGVEIRSPIEVAKKLIPKLAEQADLIIAVTHMGHYDNGQHGSNAPGDVALARAVPGIDVIVGGHSQDPLFKPDVQNGTLILQAHEWGKYLGRLDLMIKNGAIESSHYQLIPINLQKKSVTKKDISQRVLLDDKIAEDPSMIALLTPYQDKGQKELSVKLGKAEGRFIGDRHSVRYRATNLGNLITRAMMEKTKADIGIMNSGGIRDDLPKGIITYKSVLQVQPFGNLVSYVDFSAQELTDYLSAVASIPPGTGGFAQIQGVSLTLENGQATNIKVAGQALDSTRQYRVALNDFSASGGDGYPKITQHPGFVNSGYTDADVLKDYIHSHSPLATQDYAPTGAIKR</sequence>
<dbReference type="SUPFAM" id="SSF55816">
    <property type="entry name" value="5'-nucleotidase (syn. UDP-sugar hydrolase), C-terminal domain"/>
    <property type="match status" value="1"/>
</dbReference>
<dbReference type="PANTHER" id="PTHR11575">
    <property type="entry name" value="5'-NUCLEOTIDASE-RELATED"/>
    <property type="match status" value="1"/>
</dbReference>
<organism evidence="9 10">
    <name type="scientific">Marinomonas pollencensis</name>
    <dbReference type="NCBI Taxonomy" id="491954"/>
    <lineage>
        <taxon>Bacteria</taxon>
        <taxon>Pseudomonadati</taxon>
        <taxon>Pseudomonadota</taxon>
        <taxon>Gammaproteobacteria</taxon>
        <taxon>Oceanospirillales</taxon>
        <taxon>Oceanospirillaceae</taxon>
        <taxon>Marinomonas</taxon>
    </lineage>
</organism>
<feature type="transmembrane region" description="Helical" evidence="6">
    <location>
        <begin position="7"/>
        <end position="27"/>
    </location>
</feature>
<dbReference type="PROSITE" id="PS00785">
    <property type="entry name" value="5_NUCLEOTIDASE_1"/>
    <property type="match status" value="1"/>
</dbReference>
<evidence type="ECO:0000256" key="4">
    <source>
        <dbReference type="ARBA" id="ARBA00022741"/>
    </source>
</evidence>
<feature type="domain" description="5'-Nucleotidase C-terminal" evidence="8">
    <location>
        <begin position="358"/>
        <end position="495"/>
    </location>
</feature>
<comment type="caution">
    <text evidence="9">The sequence shown here is derived from an EMBL/GenBank/DDBJ whole genome shotgun (WGS) entry which is preliminary data.</text>
</comment>
<dbReference type="GO" id="GO:0046872">
    <property type="term" value="F:metal ion binding"/>
    <property type="evidence" value="ECO:0007669"/>
    <property type="project" value="UniProtKB-KW"/>
</dbReference>
<evidence type="ECO:0000256" key="6">
    <source>
        <dbReference type="SAM" id="Phobius"/>
    </source>
</evidence>
<dbReference type="GO" id="GO:0008768">
    <property type="term" value="F:UDP-sugar diphosphatase activity"/>
    <property type="evidence" value="ECO:0007669"/>
    <property type="project" value="TreeGrafter"/>
</dbReference>
<dbReference type="InterPro" id="IPR029052">
    <property type="entry name" value="Metallo-depent_PP-like"/>
</dbReference>
<evidence type="ECO:0000259" key="7">
    <source>
        <dbReference type="Pfam" id="PF00149"/>
    </source>
</evidence>
<evidence type="ECO:0000313" key="10">
    <source>
        <dbReference type="Proteomes" id="UP000256542"/>
    </source>
</evidence>
<proteinExistence type="inferred from homology"/>
<dbReference type="PROSITE" id="PS00786">
    <property type="entry name" value="5_NUCLEOTIDASE_2"/>
    <property type="match status" value="1"/>
</dbReference>
<dbReference type="InterPro" id="IPR006179">
    <property type="entry name" value="5_nucleotidase/apyrase"/>
</dbReference>
<keyword evidence="6" id="KW-0812">Transmembrane</keyword>
<dbReference type="PANTHER" id="PTHR11575:SF46">
    <property type="entry name" value="PROTEIN USHA"/>
    <property type="match status" value="1"/>
</dbReference>
<evidence type="ECO:0000256" key="3">
    <source>
        <dbReference type="ARBA" id="ARBA00022729"/>
    </source>
</evidence>
<dbReference type="PRINTS" id="PR01607">
    <property type="entry name" value="APYRASEFAMLY"/>
</dbReference>
<name>A0A3E0DGT7_9GAMM</name>
<evidence type="ECO:0000256" key="1">
    <source>
        <dbReference type="ARBA" id="ARBA00006654"/>
    </source>
</evidence>
<dbReference type="GO" id="GO:0030288">
    <property type="term" value="C:outer membrane-bounded periplasmic space"/>
    <property type="evidence" value="ECO:0007669"/>
    <property type="project" value="TreeGrafter"/>
</dbReference>
<keyword evidence="2" id="KW-0479">Metal-binding</keyword>
<dbReference type="InterPro" id="IPR004843">
    <property type="entry name" value="Calcineurin-like_PHP"/>
</dbReference>
<dbReference type="SUPFAM" id="SSF56300">
    <property type="entry name" value="Metallo-dependent phosphatases"/>
    <property type="match status" value="1"/>
</dbReference>